<accession>A0A4R0JUN9</accession>
<dbReference type="EMBL" id="SJKD01000007">
    <property type="protein sequence ID" value="TCC45935.1"/>
    <property type="molecule type" value="Genomic_DNA"/>
</dbReference>
<dbReference type="SUPFAM" id="SSF47413">
    <property type="entry name" value="lambda repressor-like DNA-binding domains"/>
    <property type="match status" value="2"/>
</dbReference>
<comment type="caution">
    <text evidence="2">The sequence shown here is derived from an EMBL/GenBank/DDBJ whole genome shotgun (WGS) entry which is preliminary data.</text>
</comment>
<sequence length="180" mass="19728">MFDREEVAMQDVEAFAAALQRVRRHAGLTYRELAERAHYSHAHLVRASGGKQLPTWEVTAAFLTGCGVPPDLMPVWRRHWETACRDPQDVLGLLQLATTLEELGSALATLARPRSLRTLARLTGIPRTTIQGWLQGTRLAGRDRLDHLVRVIGATPAERAAVAQALDRISSGRSPAVPAA</sequence>
<name>A0A4R0JUN9_9ACTN</name>
<proteinExistence type="predicted"/>
<protein>
    <submittedName>
        <fullName evidence="2">Transcriptional regulator</fullName>
    </submittedName>
</protein>
<dbReference type="PROSITE" id="PS50943">
    <property type="entry name" value="HTH_CROC1"/>
    <property type="match status" value="1"/>
</dbReference>
<dbReference type="Pfam" id="PF13560">
    <property type="entry name" value="HTH_31"/>
    <property type="match status" value="1"/>
</dbReference>
<feature type="domain" description="HTH cro/C1-type" evidence="1">
    <location>
        <begin position="115"/>
        <end position="159"/>
    </location>
</feature>
<dbReference type="InterPro" id="IPR001387">
    <property type="entry name" value="Cro/C1-type_HTH"/>
</dbReference>
<dbReference type="OrthoDB" id="3688891at2"/>
<dbReference type="GO" id="GO:0003677">
    <property type="term" value="F:DNA binding"/>
    <property type="evidence" value="ECO:0007669"/>
    <property type="project" value="InterPro"/>
</dbReference>
<reference evidence="2 3" key="1">
    <citation type="submission" date="2019-02" db="EMBL/GenBank/DDBJ databases">
        <title>Kribbella capetownensis sp. nov. and Kribbella speibonae sp. nov., isolated from soil.</title>
        <authorList>
            <person name="Curtis S.M."/>
            <person name="Norton I."/>
            <person name="Everest G.J."/>
            <person name="Meyers P.R."/>
        </authorList>
    </citation>
    <scope>NUCLEOTIDE SEQUENCE [LARGE SCALE GENOMIC DNA]</scope>
    <source>
        <strain evidence="2 3">YM53</strain>
    </source>
</reference>
<dbReference type="Proteomes" id="UP000293342">
    <property type="component" value="Unassembled WGS sequence"/>
</dbReference>
<dbReference type="InterPro" id="IPR010982">
    <property type="entry name" value="Lambda_DNA-bd_dom_sf"/>
</dbReference>
<organism evidence="2 3">
    <name type="scientific">Kribbella capetownensis</name>
    <dbReference type="NCBI Taxonomy" id="1572659"/>
    <lineage>
        <taxon>Bacteria</taxon>
        <taxon>Bacillati</taxon>
        <taxon>Actinomycetota</taxon>
        <taxon>Actinomycetes</taxon>
        <taxon>Propionibacteriales</taxon>
        <taxon>Kribbellaceae</taxon>
        <taxon>Kribbella</taxon>
    </lineage>
</organism>
<dbReference type="AlphaFoldDB" id="A0A4R0JUN9"/>
<dbReference type="CDD" id="cd00093">
    <property type="entry name" value="HTH_XRE"/>
    <property type="match status" value="2"/>
</dbReference>
<evidence type="ECO:0000313" key="2">
    <source>
        <dbReference type="EMBL" id="TCC45935.1"/>
    </source>
</evidence>
<evidence type="ECO:0000313" key="3">
    <source>
        <dbReference type="Proteomes" id="UP000293342"/>
    </source>
</evidence>
<keyword evidence="3" id="KW-1185">Reference proteome</keyword>
<dbReference type="Gene3D" id="1.10.260.40">
    <property type="entry name" value="lambda repressor-like DNA-binding domains"/>
    <property type="match status" value="1"/>
</dbReference>
<evidence type="ECO:0000259" key="1">
    <source>
        <dbReference type="PROSITE" id="PS50943"/>
    </source>
</evidence>
<dbReference type="SMART" id="SM00530">
    <property type="entry name" value="HTH_XRE"/>
    <property type="match status" value="2"/>
</dbReference>
<gene>
    <name evidence="2" type="ORF">E0H75_29960</name>
</gene>